<organism evidence="4 5">
    <name type="scientific">Peptoniphilus ovalis</name>
    <dbReference type="NCBI Taxonomy" id="2841503"/>
    <lineage>
        <taxon>Bacteria</taxon>
        <taxon>Bacillati</taxon>
        <taxon>Bacillota</taxon>
        <taxon>Tissierellia</taxon>
        <taxon>Tissierellales</taxon>
        <taxon>Peptoniphilaceae</taxon>
        <taxon>Peptoniphilus</taxon>
    </lineage>
</organism>
<evidence type="ECO:0000256" key="1">
    <source>
        <dbReference type="SAM" id="MobiDB-lite"/>
    </source>
</evidence>
<dbReference type="RefSeq" id="WP_216548050.1">
    <property type="nucleotide sequence ID" value="NZ_JAHLQO010000001.1"/>
</dbReference>
<evidence type="ECO:0000313" key="5">
    <source>
        <dbReference type="Proteomes" id="UP000783742"/>
    </source>
</evidence>
<feature type="compositionally biased region" description="Basic and acidic residues" evidence="1">
    <location>
        <begin position="38"/>
        <end position="48"/>
    </location>
</feature>
<reference evidence="4 5" key="1">
    <citation type="submission" date="2021-06" db="EMBL/GenBank/DDBJ databases">
        <authorList>
            <person name="Sun Q."/>
            <person name="Li D."/>
        </authorList>
    </citation>
    <scope>NUCLEOTIDE SEQUENCE [LARGE SCALE GENOMIC DNA]</scope>
    <source>
        <strain evidence="4 5">MSJ-1</strain>
    </source>
</reference>
<dbReference type="Pfam" id="PF02368">
    <property type="entry name" value="Big_2"/>
    <property type="match status" value="3"/>
</dbReference>
<protein>
    <submittedName>
        <fullName evidence="4">Ig-like domain-containing protein</fullName>
    </submittedName>
</protein>
<feature type="domain" description="BIG2" evidence="3">
    <location>
        <begin position="293"/>
        <end position="370"/>
    </location>
</feature>
<gene>
    <name evidence="4" type="ORF">KQI68_00715</name>
</gene>
<dbReference type="InterPro" id="IPR012854">
    <property type="entry name" value="Cu_amine_oxidase-like_N"/>
</dbReference>
<dbReference type="EMBL" id="JAHLQO010000001">
    <property type="protein sequence ID" value="MBU5668353.1"/>
    <property type="molecule type" value="Genomic_DNA"/>
</dbReference>
<dbReference type="PANTHER" id="PTHR23019">
    <property type="entry name" value="NUCLEAR PORE MEMBRANE GLYCOPROTEIN GP210-RELATED"/>
    <property type="match status" value="1"/>
</dbReference>
<evidence type="ECO:0000259" key="3">
    <source>
        <dbReference type="SMART" id="SM00635"/>
    </source>
</evidence>
<name>A0ABS6FFV8_9FIRM</name>
<feature type="chain" id="PRO_5045799570" evidence="2">
    <location>
        <begin position="26"/>
        <end position="761"/>
    </location>
</feature>
<dbReference type="InterPro" id="IPR003343">
    <property type="entry name" value="Big_2"/>
</dbReference>
<feature type="signal peptide" evidence="2">
    <location>
        <begin position="1"/>
        <end position="25"/>
    </location>
</feature>
<feature type="compositionally biased region" description="Polar residues" evidence="1">
    <location>
        <begin position="27"/>
        <end position="36"/>
    </location>
</feature>
<dbReference type="InterPro" id="IPR045197">
    <property type="entry name" value="NUP210-like"/>
</dbReference>
<feature type="region of interest" description="Disordered" evidence="1">
    <location>
        <begin position="27"/>
        <end position="48"/>
    </location>
</feature>
<dbReference type="SMART" id="SM00635">
    <property type="entry name" value="BID_2"/>
    <property type="match status" value="3"/>
</dbReference>
<keyword evidence="2" id="KW-0732">Signal</keyword>
<evidence type="ECO:0000313" key="4">
    <source>
        <dbReference type="EMBL" id="MBU5668353.1"/>
    </source>
</evidence>
<proteinExistence type="predicted"/>
<comment type="caution">
    <text evidence="4">The sequence shown here is derived from an EMBL/GenBank/DDBJ whole genome shotgun (WGS) entry which is preliminary data.</text>
</comment>
<sequence>MKKKKLAALSLAVVMTTTAPISAFAETNTTSDNANESVKVESQLEERKVEKEKESELKLAPVEEKQEVKIIEETEVEKENESELMFAPIEEPIEVRAQEEVKRATGMTVARKDSTYSNTIKINETTMLRALPTPETYEGKIQWNSSDPTVATVAADSQNNKEAIVTGVNKGQTNITVTYTDKDGNEKTSAGVIIYVNNGGETTKPTAISLSPKNITLTPNGTQSISATITPSNATNKEITWTSSNTDVATVDQSGKVTAHKAGTATINAVSKADGNIKDTASVTVNENTVEVKPTAISLSSNNITLTPNEAQKVIATITPSNATNKNITWTSSNTDVATVDQSGKVTAHKEGTATITATSQADNTIKATSKVTVVPAKTVLADKITNVKVYYDKVTGYAEPYSTVRLYKDEFRTGYSTTADSNGYFSISYSFGSRNYRYWNDRYWDGTRYWDWDEYYDYYGYYWNDYPYYRYYDGYYYTYNYDLSRFSLKSYDSLGRLIDDESLSNSKAYYYDGYYDGYYYPGYYNRYYYDYDRYYDYKVYPTSLSLDSARDTVSGYLKSYPNRYVAVYRNGSFLGSSYVDSNGYFKVNLNTYIGSTSNLDFYVDRYYKETTPKTTTTTTDTKTFRTVITIGSKNITQRINGADRTKTMDVEAYIKDGRTMLPIRFVAESLGYDVTYRNSSRSAIISDGKDIIIFYLDSADFYVNGVKKQFQVKPEIKNDRTMLPISEVARALGLTHGDKGSGRNIEWDSATRTVVIELKK</sequence>
<keyword evidence="5" id="KW-1185">Reference proteome</keyword>
<dbReference type="Pfam" id="PF07833">
    <property type="entry name" value="Cu_amine_oxidN1"/>
    <property type="match status" value="1"/>
</dbReference>
<feature type="domain" description="BIG2" evidence="3">
    <location>
        <begin position="108"/>
        <end position="189"/>
    </location>
</feature>
<accession>A0ABS6FFV8</accession>
<dbReference type="PANTHER" id="PTHR23019:SF0">
    <property type="entry name" value="NUCLEAR PORE MEMBRANE GLYCOPROTEIN 210"/>
    <property type="match status" value="1"/>
</dbReference>
<dbReference type="Proteomes" id="UP000783742">
    <property type="component" value="Unassembled WGS sequence"/>
</dbReference>
<evidence type="ECO:0000256" key="2">
    <source>
        <dbReference type="SAM" id="SignalP"/>
    </source>
</evidence>
<feature type="domain" description="BIG2" evidence="3">
    <location>
        <begin position="204"/>
        <end position="281"/>
    </location>
</feature>